<evidence type="ECO:0000313" key="2">
    <source>
        <dbReference type="EMBL" id="SFR13591.1"/>
    </source>
</evidence>
<proteinExistence type="predicted"/>
<dbReference type="Pfam" id="PF12674">
    <property type="entry name" value="Zn_ribbon_2"/>
    <property type="match status" value="1"/>
</dbReference>
<feature type="domain" description="Putative zinc ribbon" evidence="1">
    <location>
        <begin position="5"/>
        <end position="84"/>
    </location>
</feature>
<evidence type="ECO:0000259" key="1">
    <source>
        <dbReference type="Pfam" id="PF12674"/>
    </source>
</evidence>
<evidence type="ECO:0000313" key="3">
    <source>
        <dbReference type="Proteomes" id="UP000199584"/>
    </source>
</evidence>
<dbReference type="RefSeq" id="WP_092486095.1">
    <property type="nucleotide sequence ID" value="NZ_FOYM01000028.1"/>
</dbReference>
<dbReference type="OrthoDB" id="9801008at2"/>
<reference evidence="3" key="1">
    <citation type="submission" date="2016-10" db="EMBL/GenBank/DDBJ databases">
        <authorList>
            <person name="Varghese N."/>
            <person name="Submissions S."/>
        </authorList>
    </citation>
    <scope>NUCLEOTIDE SEQUENCE [LARGE SCALE GENOMIC DNA]</scope>
    <source>
        <strain evidence="3">DSM 3669</strain>
    </source>
</reference>
<dbReference type="STRING" id="39060.SAMN05660706_12833"/>
<organism evidence="2 3">
    <name type="scientific">Desulfoscipio geothermicus DSM 3669</name>
    <dbReference type="NCBI Taxonomy" id="1121426"/>
    <lineage>
        <taxon>Bacteria</taxon>
        <taxon>Bacillati</taxon>
        <taxon>Bacillota</taxon>
        <taxon>Clostridia</taxon>
        <taxon>Eubacteriales</taxon>
        <taxon>Desulfallaceae</taxon>
        <taxon>Desulfoscipio</taxon>
    </lineage>
</organism>
<dbReference type="Proteomes" id="UP000199584">
    <property type="component" value="Unassembled WGS sequence"/>
</dbReference>
<keyword evidence="3" id="KW-1185">Reference proteome</keyword>
<accession>A0A1I6E7R4</accession>
<dbReference type="EMBL" id="FOYM01000028">
    <property type="protein sequence ID" value="SFR13591.1"/>
    <property type="molecule type" value="Genomic_DNA"/>
</dbReference>
<protein>
    <submittedName>
        <fullName evidence="2">Putative zinc ribbon domain-containing protein</fullName>
    </submittedName>
</protein>
<dbReference type="AlphaFoldDB" id="A0A1I6E7R4"/>
<gene>
    <name evidence="2" type="ORF">SAMN05660706_12833</name>
</gene>
<dbReference type="InterPro" id="IPR025868">
    <property type="entry name" value="Zn_ribbon_dom_put"/>
</dbReference>
<sequence>MFNNVCQSCGMPLTDDKLLGTEKGGAASKDYCVYCYEDGRFKQPDLTMEAMIEICVPHMKESGMKEEEARAILNAHLPKLKRWQFSKK</sequence>
<name>A0A1I6E7R4_9FIRM</name>